<reference evidence="3" key="1">
    <citation type="submission" date="2021-01" db="EMBL/GenBank/DDBJ databases">
        <authorList>
            <consortium name="Genoscope - CEA"/>
            <person name="William W."/>
        </authorList>
    </citation>
    <scope>NUCLEOTIDE SEQUENCE</scope>
</reference>
<protein>
    <recommendedName>
        <fullName evidence="5">Ubiquitin-conjugating enzyme/RWD-like protein</fullName>
    </recommendedName>
</protein>
<evidence type="ECO:0000256" key="1">
    <source>
        <dbReference type="SAM" id="Coils"/>
    </source>
</evidence>
<feature type="region of interest" description="Disordered" evidence="2">
    <location>
        <begin position="253"/>
        <end position="303"/>
    </location>
</feature>
<evidence type="ECO:0000256" key="2">
    <source>
        <dbReference type="SAM" id="MobiDB-lite"/>
    </source>
</evidence>
<accession>A0A8S1WH71</accession>
<gene>
    <name evidence="3" type="ORF">POCTA_138.1.T0950030</name>
</gene>
<dbReference type="Proteomes" id="UP000683925">
    <property type="component" value="Unassembled WGS sequence"/>
</dbReference>
<comment type="caution">
    <text evidence="3">The sequence shown here is derived from an EMBL/GenBank/DDBJ whole genome shotgun (WGS) entry which is preliminary data.</text>
</comment>
<dbReference type="CDD" id="cd00195">
    <property type="entry name" value="UBCc_UEV"/>
    <property type="match status" value="1"/>
</dbReference>
<proteinExistence type="predicted"/>
<evidence type="ECO:0000313" key="3">
    <source>
        <dbReference type="EMBL" id="CAD8189388.1"/>
    </source>
</evidence>
<evidence type="ECO:0000313" key="4">
    <source>
        <dbReference type="Proteomes" id="UP000683925"/>
    </source>
</evidence>
<dbReference type="AlphaFoldDB" id="A0A8S1WH71"/>
<dbReference type="OrthoDB" id="311346at2759"/>
<feature type="compositionally biased region" description="Basic and acidic residues" evidence="2">
    <location>
        <begin position="22"/>
        <end position="34"/>
    </location>
</feature>
<keyword evidence="4" id="KW-1185">Reference proteome</keyword>
<sequence>MQIEFFIDQRIANEVEMLKWKKDNANKPSPKEDKNDDDDDYQGHIQYTDIEHIKEFKQVRVGFEGKQLSLWSSAIYYFIIKYFNYPLEPVRIEFPKEFRHQYIIPNSGVYCHPEWSQKYWQRSLTLEQIINRVIQTFHEIPTYSDYPADLSFIQLSLDKVEYQNVIKANKEYATKYNNKIQEERQYFERKRQLEIQNAIKIEEQQQKNQKNQEIQQNKEKQQENLNDLIIYQQQNQGQFQQQQLNIMPQQQNYNINPQSQNQSVPQQNHQQQLYQAQIQSGNPSQQQYNQNHQQPQNNQQIPQFQQQPIQQEYNLPNQNLVSNNPKIKILGKQIQ</sequence>
<dbReference type="OMA" id="NYPLEPV"/>
<evidence type="ECO:0008006" key="5">
    <source>
        <dbReference type="Google" id="ProtNLM"/>
    </source>
</evidence>
<dbReference type="EMBL" id="CAJJDP010000094">
    <property type="protein sequence ID" value="CAD8189388.1"/>
    <property type="molecule type" value="Genomic_DNA"/>
</dbReference>
<feature type="region of interest" description="Disordered" evidence="2">
    <location>
        <begin position="22"/>
        <end position="41"/>
    </location>
</feature>
<name>A0A8S1WH71_PAROT</name>
<keyword evidence="1" id="KW-0175">Coiled coil</keyword>
<feature type="coiled-coil region" evidence="1">
    <location>
        <begin position="200"/>
        <end position="231"/>
    </location>
</feature>
<organism evidence="3 4">
    <name type="scientific">Paramecium octaurelia</name>
    <dbReference type="NCBI Taxonomy" id="43137"/>
    <lineage>
        <taxon>Eukaryota</taxon>
        <taxon>Sar</taxon>
        <taxon>Alveolata</taxon>
        <taxon>Ciliophora</taxon>
        <taxon>Intramacronucleata</taxon>
        <taxon>Oligohymenophorea</taxon>
        <taxon>Peniculida</taxon>
        <taxon>Parameciidae</taxon>
        <taxon>Paramecium</taxon>
    </lineage>
</organism>